<evidence type="ECO:0008006" key="3">
    <source>
        <dbReference type="Google" id="ProtNLM"/>
    </source>
</evidence>
<dbReference type="GeneID" id="63819821"/>
<dbReference type="AlphaFoldDB" id="A0A165G4B6"/>
<sequence>MSRRRDDPSRFLAYGRYERTSRKSRTYRNAYTAAGILHPCPVRRCLQCGRPGHVRREHESRVTFTLTSNAIHLDCIEDDARN</sequence>
<dbReference type="RefSeq" id="XP_040767551.1">
    <property type="nucleotide sequence ID" value="XM_040902790.1"/>
</dbReference>
<keyword evidence="2" id="KW-1185">Reference proteome</keyword>
<protein>
    <recommendedName>
        <fullName evidence="3">CCHC-type domain-containing protein</fullName>
    </recommendedName>
</protein>
<reference evidence="1 2" key="1">
    <citation type="journal article" date="2016" name="Mol. Biol. Evol.">
        <title>Comparative Genomics of Early-Diverging Mushroom-Forming Fungi Provides Insights into the Origins of Lignocellulose Decay Capabilities.</title>
        <authorList>
            <person name="Nagy L.G."/>
            <person name="Riley R."/>
            <person name="Tritt A."/>
            <person name="Adam C."/>
            <person name="Daum C."/>
            <person name="Floudas D."/>
            <person name="Sun H."/>
            <person name="Yadav J.S."/>
            <person name="Pangilinan J."/>
            <person name="Larsson K.H."/>
            <person name="Matsuura K."/>
            <person name="Barry K."/>
            <person name="Labutti K."/>
            <person name="Kuo R."/>
            <person name="Ohm R.A."/>
            <person name="Bhattacharya S.S."/>
            <person name="Shirouzu T."/>
            <person name="Yoshinaga Y."/>
            <person name="Martin F.M."/>
            <person name="Grigoriev I.V."/>
            <person name="Hibbett D.S."/>
        </authorList>
    </citation>
    <scope>NUCLEOTIDE SEQUENCE [LARGE SCALE GENOMIC DNA]</scope>
    <source>
        <strain evidence="1 2">93-53</strain>
    </source>
</reference>
<dbReference type="EMBL" id="KV427611">
    <property type="protein sequence ID" value="KZT09811.1"/>
    <property type="molecule type" value="Genomic_DNA"/>
</dbReference>
<evidence type="ECO:0000313" key="2">
    <source>
        <dbReference type="Proteomes" id="UP000076871"/>
    </source>
</evidence>
<gene>
    <name evidence="1" type="ORF">LAESUDRAFT_521226</name>
</gene>
<organism evidence="1 2">
    <name type="scientific">Laetiporus sulphureus 93-53</name>
    <dbReference type="NCBI Taxonomy" id="1314785"/>
    <lineage>
        <taxon>Eukaryota</taxon>
        <taxon>Fungi</taxon>
        <taxon>Dikarya</taxon>
        <taxon>Basidiomycota</taxon>
        <taxon>Agaricomycotina</taxon>
        <taxon>Agaricomycetes</taxon>
        <taxon>Polyporales</taxon>
        <taxon>Laetiporus</taxon>
    </lineage>
</organism>
<dbReference type="Proteomes" id="UP000076871">
    <property type="component" value="Unassembled WGS sequence"/>
</dbReference>
<name>A0A165G4B6_9APHY</name>
<proteinExistence type="predicted"/>
<accession>A0A165G4B6</accession>
<evidence type="ECO:0000313" key="1">
    <source>
        <dbReference type="EMBL" id="KZT09811.1"/>
    </source>
</evidence>
<dbReference type="InParanoid" id="A0A165G4B6"/>